<feature type="compositionally biased region" description="Low complexity" evidence="1">
    <location>
        <begin position="61"/>
        <end position="77"/>
    </location>
</feature>
<evidence type="ECO:0000313" key="2">
    <source>
        <dbReference type="EMBL" id="KIY64757.1"/>
    </source>
</evidence>
<proteinExistence type="predicted"/>
<feature type="compositionally biased region" description="Basic and acidic residues" evidence="1">
    <location>
        <begin position="241"/>
        <end position="264"/>
    </location>
</feature>
<accession>A0A0D7B2R0</accession>
<dbReference type="AlphaFoldDB" id="A0A0D7B2R0"/>
<feature type="region of interest" description="Disordered" evidence="1">
    <location>
        <begin position="1"/>
        <end position="167"/>
    </location>
</feature>
<name>A0A0D7B2R0_9AGAR</name>
<feature type="compositionally biased region" description="Basic residues" evidence="1">
    <location>
        <begin position="140"/>
        <end position="151"/>
    </location>
</feature>
<feature type="compositionally biased region" description="Acidic residues" evidence="1">
    <location>
        <begin position="288"/>
        <end position="309"/>
    </location>
</feature>
<reference evidence="2 3" key="1">
    <citation type="journal article" date="2015" name="Fungal Genet. Biol.">
        <title>Evolution of novel wood decay mechanisms in Agaricales revealed by the genome sequences of Fistulina hepatica and Cylindrobasidium torrendii.</title>
        <authorList>
            <person name="Floudas D."/>
            <person name="Held B.W."/>
            <person name="Riley R."/>
            <person name="Nagy L.G."/>
            <person name="Koehler G."/>
            <person name="Ransdell A.S."/>
            <person name="Younus H."/>
            <person name="Chow J."/>
            <person name="Chiniquy J."/>
            <person name="Lipzen A."/>
            <person name="Tritt A."/>
            <person name="Sun H."/>
            <person name="Haridas S."/>
            <person name="LaButti K."/>
            <person name="Ohm R.A."/>
            <person name="Kues U."/>
            <person name="Blanchette R.A."/>
            <person name="Grigoriev I.V."/>
            <person name="Minto R.E."/>
            <person name="Hibbett D.S."/>
        </authorList>
    </citation>
    <scope>NUCLEOTIDE SEQUENCE [LARGE SCALE GENOMIC DNA]</scope>
    <source>
        <strain evidence="2 3">FP15055 ss-10</strain>
    </source>
</reference>
<gene>
    <name evidence="2" type="ORF">CYLTODRAFT_424946</name>
</gene>
<feature type="compositionally biased region" description="Polar residues" evidence="1">
    <location>
        <begin position="95"/>
        <end position="106"/>
    </location>
</feature>
<sequence length="330" mass="36534">MASATPTRIRFAPLPDPNSPAIRDGSDDDYDSPVTPELNPKRFSNLGFTGVKRQTTPPEPISSSSSSSMHSLTPTPSNESNGPTERKGWRRWFTRSESGRPQSQELSRWSSVSSALSTNTTDSLFRTTSTTSYRGGNVRSLKKHAPTKSRRSPSADGLAHFDSARPQQRMLNGRVYGGKKNQNLFNTVPDREPEFVEWGYGGMGSVRSQREVGGAMWNKVQATVQDEDDGGGMAWVKRRKAERETKKQQEAEEAKKRAEEEQKPAQEPTTMPGEHDTAAVTVPRRAEVEDEEDEEADDDADDADDEDDCPALRKTSLGAGVEVISRHHKQ</sequence>
<evidence type="ECO:0000256" key="1">
    <source>
        <dbReference type="SAM" id="MobiDB-lite"/>
    </source>
</evidence>
<keyword evidence="3" id="KW-1185">Reference proteome</keyword>
<dbReference type="OrthoDB" id="3363386at2759"/>
<dbReference type="Proteomes" id="UP000054007">
    <property type="component" value="Unassembled WGS sequence"/>
</dbReference>
<protein>
    <submittedName>
        <fullName evidence="2">Uncharacterized protein</fullName>
    </submittedName>
</protein>
<feature type="compositionally biased region" description="Low complexity" evidence="1">
    <location>
        <begin position="107"/>
        <end position="132"/>
    </location>
</feature>
<evidence type="ECO:0000313" key="3">
    <source>
        <dbReference type="Proteomes" id="UP000054007"/>
    </source>
</evidence>
<feature type="region of interest" description="Disordered" evidence="1">
    <location>
        <begin position="223"/>
        <end position="330"/>
    </location>
</feature>
<dbReference type="EMBL" id="KN880620">
    <property type="protein sequence ID" value="KIY64757.1"/>
    <property type="molecule type" value="Genomic_DNA"/>
</dbReference>
<dbReference type="STRING" id="1314674.A0A0D7B2R0"/>
<organism evidence="2 3">
    <name type="scientific">Cylindrobasidium torrendii FP15055 ss-10</name>
    <dbReference type="NCBI Taxonomy" id="1314674"/>
    <lineage>
        <taxon>Eukaryota</taxon>
        <taxon>Fungi</taxon>
        <taxon>Dikarya</taxon>
        <taxon>Basidiomycota</taxon>
        <taxon>Agaricomycotina</taxon>
        <taxon>Agaricomycetes</taxon>
        <taxon>Agaricomycetidae</taxon>
        <taxon>Agaricales</taxon>
        <taxon>Marasmiineae</taxon>
        <taxon>Physalacriaceae</taxon>
        <taxon>Cylindrobasidium</taxon>
    </lineage>
</organism>